<dbReference type="InterPro" id="IPR016024">
    <property type="entry name" value="ARM-type_fold"/>
</dbReference>
<reference evidence="2" key="1">
    <citation type="submission" date="2015-12" db="EMBL/GenBank/DDBJ databases">
        <title>A Wntless Metazoan.</title>
        <authorList>
            <person name="Schenkelaars Q."/>
            <person name="Pratlong M."/>
            <person name="Kodjabachian L."/>
            <person name="Le Bivic A."/>
            <person name="Fierro-Constain L."/>
            <person name="Renard E."/>
            <person name="Borchiellini C."/>
        </authorList>
    </citation>
    <scope>NUCLEOTIDE SEQUENCE</scope>
</reference>
<evidence type="ECO:0000313" key="4">
    <source>
        <dbReference type="EMBL" id="KAI6654937.1"/>
    </source>
</evidence>
<dbReference type="GO" id="GO:0007155">
    <property type="term" value="P:cell adhesion"/>
    <property type="evidence" value="ECO:0007669"/>
    <property type="project" value="InterPro"/>
</dbReference>
<dbReference type="CDD" id="cd21719">
    <property type="entry name" value="CTNNAbd_CTNNB1-like"/>
    <property type="match status" value="1"/>
</dbReference>
<dbReference type="GO" id="GO:0045296">
    <property type="term" value="F:cadherin binding"/>
    <property type="evidence" value="ECO:0007669"/>
    <property type="project" value="InterPro"/>
</dbReference>
<organism evidence="2">
    <name type="scientific">Oopsacas minuta</name>
    <dbReference type="NCBI Taxonomy" id="111878"/>
    <lineage>
        <taxon>Eukaryota</taxon>
        <taxon>Metazoa</taxon>
        <taxon>Porifera</taxon>
        <taxon>Hexactinellida</taxon>
        <taxon>Hexasterophora</taxon>
        <taxon>Lyssacinosida</taxon>
        <taxon>Leucopsacidae</taxon>
        <taxon>Oopsacas</taxon>
    </lineage>
</organism>
<evidence type="ECO:0000313" key="3">
    <source>
        <dbReference type="EMBL" id="AVM85904.1"/>
    </source>
</evidence>
<dbReference type="InterPro" id="IPR011989">
    <property type="entry name" value="ARM-like"/>
</dbReference>
<reference evidence="3" key="2">
    <citation type="submission" date="2017-09" db="EMBL/GenBank/DDBJ databases">
        <title>New genomic data challenges the traditional vision of epithelium evolution in sponges and ctenophores.</title>
        <authorList>
            <person name="Belahbib H."/>
            <person name="Renard E."/>
            <person name="Santini S."/>
            <person name="Jourda C."/>
            <person name="Claverie J.-M."/>
            <person name="Borchiellini C."/>
            <person name="Le Bivic A."/>
        </authorList>
    </citation>
    <scope>NUCLEOTIDE SEQUENCE</scope>
    <source>
        <strain evidence="3">ID11</strain>
    </source>
</reference>
<dbReference type="PANTHER" id="PTHR45976">
    <property type="entry name" value="ARMADILLO SEGMENT POLARITY PROTEIN"/>
    <property type="match status" value="1"/>
</dbReference>
<reference evidence="4 5" key="4">
    <citation type="journal article" date="2023" name="BMC Biol.">
        <title>The compact genome of the sponge Oopsacas minuta (Hexactinellida) is lacking key metazoan core genes.</title>
        <authorList>
            <person name="Santini S."/>
            <person name="Schenkelaars Q."/>
            <person name="Jourda C."/>
            <person name="Duchesne M."/>
            <person name="Belahbib H."/>
            <person name="Rocher C."/>
            <person name="Selva M."/>
            <person name="Riesgo A."/>
            <person name="Vervoort M."/>
            <person name="Leys S.P."/>
            <person name="Kodjabachian L."/>
            <person name="Le Bivic A."/>
            <person name="Borchiellini C."/>
            <person name="Claverie J.M."/>
            <person name="Renard E."/>
        </authorList>
    </citation>
    <scope>NUCLEOTIDE SEQUENCE [LARGE SCALE GENOMIC DNA]</scope>
    <source>
        <strain evidence="4">SPO-2</strain>
    </source>
</reference>
<dbReference type="InterPro" id="IPR013284">
    <property type="entry name" value="Beta-catenin"/>
</dbReference>
<dbReference type="Gene3D" id="1.25.10.10">
    <property type="entry name" value="Leucine-rich Repeat Variant"/>
    <property type="match status" value="1"/>
</dbReference>
<dbReference type="OrthoDB" id="195736at2759"/>
<gene>
    <name evidence="4" type="ORF">LOD99_2816</name>
</gene>
<keyword evidence="5" id="KW-1185">Reference proteome</keyword>
<dbReference type="AlphaFoldDB" id="A0A2H4G8Y2"/>
<dbReference type="PROSITE" id="PS50176">
    <property type="entry name" value="ARM_REPEAT"/>
    <property type="match status" value="1"/>
</dbReference>
<dbReference type="EMBL" id="MF959459">
    <property type="protein sequence ID" value="AVM85904.1"/>
    <property type="molecule type" value="mRNA"/>
</dbReference>
<dbReference type="Pfam" id="PF00514">
    <property type="entry name" value="Arm"/>
    <property type="match status" value="1"/>
</dbReference>
<evidence type="ECO:0000256" key="1">
    <source>
        <dbReference type="PROSITE-ProRule" id="PRU00259"/>
    </source>
</evidence>
<proteinExistence type="evidence at transcript level"/>
<dbReference type="InterPro" id="IPR000225">
    <property type="entry name" value="Armadillo"/>
</dbReference>
<dbReference type="EMBL" id="KU316199">
    <property type="protein sequence ID" value="APZ80422.1"/>
    <property type="molecule type" value="mRNA"/>
</dbReference>
<dbReference type="SMART" id="SM00185">
    <property type="entry name" value="ARM"/>
    <property type="match status" value="8"/>
</dbReference>
<evidence type="ECO:0000313" key="2">
    <source>
        <dbReference type="EMBL" id="APZ80422.1"/>
    </source>
</evidence>
<feature type="repeat" description="ARM" evidence="1">
    <location>
        <begin position="318"/>
        <end position="356"/>
    </location>
</feature>
<dbReference type="EMBL" id="JAKMXF010000221">
    <property type="protein sequence ID" value="KAI6654937.1"/>
    <property type="molecule type" value="Genomic_DNA"/>
</dbReference>
<accession>A0A2H4G8Y2</accession>
<name>A0A2H4G8Y2_9METZ</name>
<dbReference type="SUPFAM" id="SSF48371">
    <property type="entry name" value="ARM repeat"/>
    <property type="match status" value="2"/>
</dbReference>
<protein>
    <submittedName>
        <fullName evidence="2">Beta-catenin</fullName>
    </submittedName>
</protein>
<reference evidence="4" key="3">
    <citation type="submission" date="2022-02" db="EMBL/GenBank/DDBJ databases">
        <authorList>
            <person name="Santini S."/>
            <person name="Jourda C."/>
            <person name="Belahbib H."/>
            <person name="Rocher C."/>
            <person name="Selva M."/>
            <person name="Borchiellini C."/>
            <person name="Renard E."/>
        </authorList>
    </citation>
    <scope>NUCLEOTIDE SEQUENCE</scope>
    <source>
        <strain evidence="4">SPO-2</strain>
    </source>
</reference>
<evidence type="ECO:0000313" key="5">
    <source>
        <dbReference type="Proteomes" id="UP001165289"/>
    </source>
</evidence>
<dbReference type="Proteomes" id="UP001165289">
    <property type="component" value="Unassembled WGS sequence"/>
</dbReference>
<sequence length="860" mass="97877">MTARQLLQRLHEEKAITLAGIDTDPYNRRDYELRLSQIEDNIRQFHFTSSRQYSPHRTNNSPSEVMDKFQSEPVTHDSGIVTRSASPRFDDDEDNVDGPVVYAWDQAVQGVWHQPYNGSKTNLGSKRTNGQGERLKSALFTESHSDRNCASTPTDHQTNVQRLTRSSQAIKKSITNLLLYKTDTEITTQVIPELLKVLKDTNREIIEKASLVIATLAKKEASRNALLSTPLVLTALIQAIGHNVNDEAAKYSSSAISSLSVNPLGVKMIHTCDGLAFIMLLLTSDVEHVIVFAITCLHNMLGCRHNASVYMEEFRNRGGVQHLVRLLNGHRERVLAIIADCLHLLAINNEETKQIIYNYNGSVLLVKILADSNFEKLIWIVGRLIKVLTTCPNHKQAIVQAGGIPILSKHLTSNSPRIVQLYLRPLLTLSDVVRPEDNLESLIAMLLNLLRMKEDTTSMMYIVGILSNITCNNPINKTAICNHNGIHILLYIVLEFSQKRDININSPQINELLEAVICTLRHVTSKHEREDFAQNEVREQKGLDVILQLFLNTTHWTLIKACLGLLRNLSISTHNRIELRKLSVIPQLVELLRRAIEILFKTTEHGNTTTQEGVNMEDVLVLILSTVEVLAKDHVNRNLIGKHDSIPVIIRLLFSDRKRVLEHAVACLCELSGDQFNMQEMERANCSDMLVKLLQRCQDENIEAYVTMTLHKFNEFRNYDGNKIISGGLMDTIPANIPTAPRNVTPIGDLDYYNMSDDPGLAFYNPGNNYGHIQEQQMDYYGNCVPMQQNQHISHTHGFPDSRMTPSLFYPDKQSYYEMNSQPMQIPYYHPEQDLTYQYNTDFPIPQTREFYQQDIPQYF</sequence>
<dbReference type="PRINTS" id="PR01869">
    <property type="entry name" value="BCATNINFAMLY"/>
</dbReference>